<name>A0A916DV65_9BACT</name>
<evidence type="ECO:0000313" key="2">
    <source>
        <dbReference type="Proteomes" id="UP001060919"/>
    </source>
</evidence>
<sequence>MDLDHLLPSSTQAPQGTIYSYIDGSANTYYITTSLIQYDPMTRKWSSSGFYSGGEPATVRINSEQFERIKVILEQAIQNTQDHIANRVKMSGLLYSKKNNNRYILGANTTSLQAIEAILAHSLKQ</sequence>
<dbReference type="KEGG" id="aup:AsAng_0035610"/>
<organism evidence="1 2">
    <name type="scientific">Aureispira anguillae</name>
    <dbReference type="NCBI Taxonomy" id="2864201"/>
    <lineage>
        <taxon>Bacteria</taxon>
        <taxon>Pseudomonadati</taxon>
        <taxon>Bacteroidota</taxon>
        <taxon>Saprospiria</taxon>
        <taxon>Saprospirales</taxon>
        <taxon>Saprospiraceae</taxon>
        <taxon>Aureispira</taxon>
    </lineage>
</organism>
<dbReference type="EMBL" id="AP026867">
    <property type="protein sequence ID" value="BDS12836.1"/>
    <property type="molecule type" value="Genomic_DNA"/>
</dbReference>
<proteinExistence type="predicted"/>
<dbReference type="AlphaFoldDB" id="A0A916DV65"/>
<dbReference type="RefSeq" id="WP_264788183.1">
    <property type="nucleotide sequence ID" value="NZ_AP026867.1"/>
</dbReference>
<evidence type="ECO:0000313" key="1">
    <source>
        <dbReference type="EMBL" id="BDS12836.1"/>
    </source>
</evidence>
<dbReference type="Proteomes" id="UP001060919">
    <property type="component" value="Chromosome"/>
</dbReference>
<gene>
    <name evidence="1" type="ORF">AsAng_0035610</name>
</gene>
<reference evidence="1" key="1">
    <citation type="submission" date="2022-09" db="EMBL/GenBank/DDBJ databases">
        <title>Aureispira anguillicida sp. nov., isolated from Leptocephalus of Japanese eel Anguilla japonica.</title>
        <authorList>
            <person name="Yuasa K."/>
            <person name="Mekata T."/>
            <person name="Ikunari K."/>
        </authorList>
    </citation>
    <scope>NUCLEOTIDE SEQUENCE</scope>
    <source>
        <strain evidence="1">EL160426</strain>
    </source>
</reference>
<accession>A0A916DV65</accession>
<protein>
    <submittedName>
        <fullName evidence="1">Uncharacterized protein</fullName>
    </submittedName>
</protein>
<keyword evidence="2" id="KW-1185">Reference proteome</keyword>